<keyword evidence="4" id="KW-0430">Lectin</keyword>
<keyword evidence="5" id="KW-1185">Reference proteome</keyword>
<dbReference type="EMBL" id="ML976040">
    <property type="protein sequence ID" value="KAF1942004.1"/>
    <property type="molecule type" value="Genomic_DNA"/>
</dbReference>
<accession>A0A6A5SQN2</accession>
<evidence type="ECO:0000313" key="4">
    <source>
        <dbReference type="EMBL" id="KAF1942004.1"/>
    </source>
</evidence>
<organism evidence="4 5">
    <name type="scientific">Clathrospora elynae</name>
    <dbReference type="NCBI Taxonomy" id="706981"/>
    <lineage>
        <taxon>Eukaryota</taxon>
        <taxon>Fungi</taxon>
        <taxon>Dikarya</taxon>
        <taxon>Ascomycota</taxon>
        <taxon>Pezizomycotina</taxon>
        <taxon>Dothideomycetes</taxon>
        <taxon>Pleosporomycetidae</taxon>
        <taxon>Pleosporales</taxon>
        <taxon>Diademaceae</taxon>
        <taxon>Clathrospora</taxon>
    </lineage>
</organism>
<dbReference type="Pfam" id="PF00722">
    <property type="entry name" value="Glyco_hydro_16"/>
    <property type="match status" value="1"/>
</dbReference>
<gene>
    <name evidence="4" type="ORF">EJ02DRAFT_186622</name>
</gene>
<evidence type="ECO:0000256" key="1">
    <source>
        <dbReference type="SAM" id="MobiDB-lite"/>
    </source>
</evidence>
<dbReference type="GO" id="GO:0030246">
    <property type="term" value="F:carbohydrate binding"/>
    <property type="evidence" value="ECO:0007669"/>
    <property type="project" value="UniProtKB-KW"/>
</dbReference>
<protein>
    <submittedName>
        <fullName evidence="4">Concanavalin A-like lectin/glucanase</fullName>
    </submittedName>
</protein>
<evidence type="ECO:0000313" key="5">
    <source>
        <dbReference type="Proteomes" id="UP000800038"/>
    </source>
</evidence>
<dbReference type="GO" id="GO:0005975">
    <property type="term" value="P:carbohydrate metabolic process"/>
    <property type="evidence" value="ECO:0007669"/>
    <property type="project" value="InterPro"/>
</dbReference>
<dbReference type="PROSITE" id="PS51762">
    <property type="entry name" value="GH16_2"/>
    <property type="match status" value="1"/>
</dbReference>
<feature type="transmembrane region" description="Helical" evidence="2">
    <location>
        <begin position="97"/>
        <end position="115"/>
    </location>
</feature>
<evidence type="ECO:0000256" key="2">
    <source>
        <dbReference type="SAM" id="Phobius"/>
    </source>
</evidence>
<proteinExistence type="predicted"/>
<dbReference type="InterPro" id="IPR013320">
    <property type="entry name" value="ConA-like_dom_sf"/>
</dbReference>
<sequence length="462" mass="52267">MDSQDADRIEPVAPVEAPATASASRQTSTSVKKRPRTHRPGIDAHRPGINNPFLAPVSTGYEAPPPPDYFRSRRVKKEKIEQPWLEKTDPRQKWTNIFPLVGFIIGLGVVGIFLWDSVRTVARHSYCEVFHDNFTSLNPSVWTKEVEVGGYGNGQFEMTTNTDENVFIKDGILIIKPTIQEEKFITNNHTIDLRGHGCTGSDWIDCVATTNTTNSTIVNPIKSGRINTKLGASIKYGRLEVVAKLPVGDWLWPAIFMLPMDNVYGPWPRSGEIDIMESRGNAPGYKQGGNNIVSSALHFGPDAKNNGWWKNNVKRKALHTNYAANYNTFGIEWSEKYIFTYINTRLLQVMYTHFDEPFFKYGNFPLADRNGTRIENPWKDTHSNTSPFDQDFYLVISLAAGSTNGWFEDGKSGKPWIDRSPRAKLDFWEDKDQWLPTWKDGGPLMVKSVTMWQESGHKGCKA</sequence>
<name>A0A6A5SQN2_9PLEO</name>
<keyword evidence="2" id="KW-0812">Transmembrane</keyword>
<feature type="region of interest" description="Disordered" evidence="1">
    <location>
        <begin position="1"/>
        <end position="49"/>
    </location>
</feature>
<dbReference type="InterPro" id="IPR000757">
    <property type="entry name" value="Beta-glucanase-like"/>
</dbReference>
<dbReference type="Gene3D" id="2.60.120.200">
    <property type="match status" value="1"/>
</dbReference>
<dbReference type="OrthoDB" id="4781at2759"/>
<feature type="domain" description="GH16" evidence="3">
    <location>
        <begin position="92"/>
        <end position="457"/>
    </location>
</feature>
<keyword evidence="2" id="KW-0472">Membrane</keyword>
<feature type="compositionally biased region" description="Basic and acidic residues" evidence="1">
    <location>
        <begin position="1"/>
        <end position="10"/>
    </location>
</feature>
<dbReference type="InterPro" id="IPR050546">
    <property type="entry name" value="Glycosyl_Hydrlase_16"/>
</dbReference>
<dbReference type="GO" id="GO:0004553">
    <property type="term" value="F:hydrolase activity, hydrolyzing O-glycosyl compounds"/>
    <property type="evidence" value="ECO:0007669"/>
    <property type="project" value="InterPro"/>
</dbReference>
<dbReference type="PANTHER" id="PTHR10963">
    <property type="entry name" value="GLYCOSYL HYDROLASE-RELATED"/>
    <property type="match status" value="1"/>
</dbReference>
<dbReference type="AlphaFoldDB" id="A0A6A5SQN2"/>
<dbReference type="PANTHER" id="PTHR10963:SF62">
    <property type="entry name" value="GLUCAN 1,3-BETA-GLUCOSIDASE"/>
    <property type="match status" value="1"/>
</dbReference>
<evidence type="ECO:0000259" key="3">
    <source>
        <dbReference type="PROSITE" id="PS51762"/>
    </source>
</evidence>
<dbReference type="Proteomes" id="UP000800038">
    <property type="component" value="Unassembled WGS sequence"/>
</dbReference>
<dbReference type="SUPFAM" id="SSF49899">
    <property type="entry name" value="Concanavalin A-like lectins/glucanases"/>
    <property type="match status" value="1"/>
</dbReference>
<keyword evidence="2" id="KW-1133">Transmembrane helix</keyword>
<feature type="compositionally biased region" description="Low complexity" evidence="1">
    <location>
        <begin position="11"/>
        <end position="30"/>
    </location>
</feature>
<reference evidence="4" key="1">
    <citation type="journal article" date="2020" name="Stud. Mycol.">
        <title>101 Dothideomycetes genomes: a test case for predicting lifestyles and emergence of pathogens.</title>
        <authorList>
            <person name="Haridas S."/>
            <person name="Albert R."/>
            <person name="Binder M."/>
            <person name="Bloem J."/>
            <person name="Labutti K."/>
            <person name="Salamov A."/>
            <person name="Andreopoulos B."/>
            <person name="Baker S."/>
            <person name="Barry K."/>
            <person name="Bills G."/>
            <person name="Bluhm B."/>
            <person name="Cannon C."/>
            <person name="Castanera R."/>
            <person name="Culley D."/>
            <person name="Daum C."/>
            <person name="Ezra D."/>
            <person name="Gonzalez J."/>
            <person name="Henrissat B."/>
            <person name="Kuo A."/>
            <person name="Liang C."/>
            <person name="Lipzen A."/>
            <person name="Lutzoni F."/>
            <person name="Magnuson J."/>
            <person name="Mondo S."/>
            <person name="Nolan M."/>
            <person name="Ohm R."/>
            <person name="Pangilinan J."/>
            <person name="Park H.-J."/>
            <person name="Ramirez L."/>
            <person name="Alfaro M."/>
            <person name="Sun H."/>
            <person name="Tritt A."/>
            <person name="Yoshinaga Y."/>
            <person name="Zwiers L.-H."/>
            <person name="Turgeon B."/>
            <person name="Goodwin S."/>
            <person name="Spatafora J."/>
            <person name="Crous P."/>
            <person name="Grigoriev I."/>
        </authorList>
    </citation>
    <scope>NUCLEOTIDE SEQUENCE</scope>
    <source>
        <strain evidence="4">CBS 161.51</strain>
    </source>
</reference>